<keyword evidence="2" id="KW-1185">Reference proteome</keyword>
<dbReference type="Proteomes" id="UP001313282">
    <property type="component" value="Unassembled WGS sequence"/>
</dbReference>
<reference evidence="1 2" key="1">
    <citation type="submission" date="2019-10" db="EMBL/GenBank/DDBJ databases">
        <authorList>
            <person name="Palmer J.M."/>
        </authorList>
    </citation>
    <scope>NUCLEOTIDE SEQUENCE [LARGE SCALE GENOMIC DNA]</scope>
    <source>
        <strain evidence="1 2">TWF718</strain>
    </source>
</reference>
<protein>
    <submittedName>
        <fullName evidence="1">Uncharacterized protein</fullName>
    </submittedName>
</protein>
<comment type="caution">
    <text evidence="1">The sequence shown here is derived from an EMBL/GenBank/DDBJ whole genome shotgun (WGS) entry which is preliminary data.</text>
</comment>
<evidence type="ECO:0000313" key="2">
    <source>
        <dbReference type="Proteomes" id="UP001313282"/>
    </source>
</evidence>
<proteinExistence type="predicted"/>
<evidence type="ECO:0000313" key="1">
    <source>
        <dbReference type="EMBL" id="KAK6356017.1"/>
    </source>
</evidence>
<dbReference type="AlphaFoldDB" id="A0AAN8MTU4"/>
<organism evidence="1 2">
    <name type="scientific">Orbilia javanica</name>
    <dbReference type="NCBI Taxonomy" id="47235"/>
    <lineage>
        <taxon>Eukaryota</taxon>
        <taxon>Fungi</taxon>
        <taxon>Dikarya</taxon>
        <taxon>Ascomycota</taxon>
        <taxon>Pezizomycotina</taxon>
        <taxon>Orbiliomycetes</taxon>
        <taxon>Orbiliales</taxon>
        <taxon>Orbiliaceae</taxon>
        <taxon>Orbilia</taxon>
    </lineage>
</organism>
<gene>
    <name evidence="1" type="ORF">TWF718_000390</name>
</gene>
<accession>A0AAN8MTU4</accession>
<sequence>MVAEAPQIDLLKDLLVSRGSPLTAEEILVLLDPKRVDQIAERIHKCTLKTAIEAAKFLKEVDPQGPLLLPAILLMIGRSVPPSEGDQILNKDLKDLRARSYSPSLTHQPFTKQIKRLINQRMAEKSLGS</sequence>
<name>A0AAN8MTU4_9PEZI</name>
<dbReference type="EMBL" id="JAVHNR010000001">
    <property type="protein sequence ID" value="KAK6356017.1"/>
    <property type="molecule type" value="Genomic_DNA"/>
</dbReference>